<dbReference type="Proteomes" id="UP000799640">
    <property type="component" value="Unassembled WGS sequence"/>
</dbReference>
<evidence type="ECO:0000313" key="13">
    <source>
        <dbReference type="Proteomes" id="UP000799640"/>
    </source>
</evidence>
<dbReference type="PANTHER" id="PTHR10408">
    <property type="entry name" value="STEROL O-ACYLTRANSFERASE"/>
    <property type="match status" value="1"/>
</dbReference>
<evidence type="ECO:0000256" key="2">
    <source>
        <dbReference type="ARBA" id="ARBA00009010"/>
    </source>
</evidence>
<keyword evidence="4 11" id="KW-0812">Transmembrane</keyword>
<dbReference type="AlphaFoldDB" id="A0A6G1I1Q1"/>
<feature type="compositionally biased region" description="Low complexity" evidence="10">
    <location>
        <begin position="330"/>
        <end position="344"/>
    </location>
</feature>
<feature type="transmembrane region" description="Helical" evidence="11">
    <location>
        <begin position="220"/>
        <end position="244"/>
    </location>
</feature>
<feature type="transmembrane region" description="Helical" evidence="11">
    <location>
        <begin position="281"/>
        <end position="304"/>
    </location>
</feature>
<comment type="similarity">
    <text evidence="2">Belongs to the membrane-bound acyltransferase family. Sterol o-acyltransferase subfamily.</text>
</comment>
<keyword evidence="8" id="KW-0012">Acyltransferase</keyword>
<feature type="region of interest" description="Disordered" evidence="10">
    <location>
        <begin position="27"/>
        <end position="58"/>
    </location>
</feature>
<evidence type="ECO:0000313" key="12">
    <source>
        <dbReference type="EMBL" id="KAF2402182.1"/>
    </source>
</evidence>
<dbReference type="InterPro" id="IPR014371">
    <property type="entry name" value="Oat_ACAT_DAG_ARE"/>
</dbReference>
<evidence type="ECO:0000256" key="1">
    <source>
        <dbReference type="ARBA" id="ARBA00004477"/>
    </source>
</evidence>
<reference evidence="12" key="1">
    <citation type="journal article" date="2020" name="Stud. Mycol.">
        <title>101 Dothideomycetes genomes: a test case for predicting lifestyles and emergence of pathogens.</title>
        <authorList>
            <person name="Haridas S."/>
            <person name="Albert R."/>
            <person name="Binder M."/>
            <person name="Bloem J."/>
            <person name="Labutti K."/>
            <person name="Salamov A."/>
            <person name="Andreopoulos B."/>
            <person name="Baker S."/>
            <person name="Barry K."/>
            <person name="Bills G."/>
            <person name="Bluhm B."/>
            <person name="Cannon C."/>
            <person name="Castanera R."/>
            <person name="Culley D."/>
            <person name="Daum C."/>
            <person name="Ezra D."/>
            <person name="Gonzalez J."/>
            <person name="Henrissat B."/>
            <person name="Kuo A."/>
            <person name="Liang C."/>
            <person name="Lipzen A."/>
            <person name="Lutzoni F."/>
            <person name="Magnuson J."/>
            <person name="Mondo S."/>
            <person name="Nolan M."/>
            <person name="Ohm R."/>
            <person name="Pangilinan J."/>
            <person name="Park H.-J."/>
            <person name="Ramirez L."/>
            <person name="Alfaro M."/>
            <person name="Sun H."/>
            <person name="Tritt A."/>
            <person name="Yoshinaga Y."/>
            <person name="Zwiers L.-H."/>
            <person name="Turgeon B."/>
            <person name="Goodwin S."/>
            <person name="Spatafora J."/>
            <person name="Crous P."/>
            <person name="Grigoriev I."/>
        </authorList>
    </citation>
    <scope>NUCLEOTIDE SEQUENCE</scope>
    <source>
        <strain evidence="12">CBS 262.69</strain>
    </source>
</reference>
<organism evidence="12 13">
    <name type="scientific">Trichodelitschia bisporula</name>
    <dbReference type="NCBI Taxonomy" id="703511"/>
    <lineage>
        <taxon>Eukaryota</taxon>
        <taxon>Fungi</taxon>
        <taxon>Dikarya</taxon>
        <taxon>Ascomycota</taxon>
        <taxon>Pezizomycotina</taxon>
        <taxon>Dothideomycetes</taxon>
        <taxon>Dothideomycetes incertae sedis</taxon>
        <taxon>Phaeotrichales</taxon>
        <taxon>Phaeotrichaceae</taxon>
        <taxon>Trichodelitschia</taxon>
    </lineage>
</organism>
<keyword evidence="3" id="KW-0808">Transferase</keyword>
<keyword evidence="6 11" id="KW-1133">Transmembrane helix</keyword>
<evidence type="ECO:0000256" key="5">
    <source>
        <dbReference type="ARBA" id="ARBA00022824"/>
    </source>
</evidence>
<keyword evidence="7 11" id="KW-0472">Membrane</keyword>
<evidence type="ECO:0000256" key="3">
    <source>
        <dbReference type="ARBA" id="ARBA00022679"/>
    </source>
</evidence>
<dbReference type="GO" id="GO:0008204">
    <property type="term" value="P:ergosterol metabolic process"/>
    <property type="evidence" value="ECO:0007669"/>
    <property type="project" value="TreeGrafter"/>
</dbReference>
<dbReference type="GO" id="GO:0005789">
    <property type="term" value="C:endoplasmic reticulum membrane"/>
    <property type="evidence" value="ECO:0007669"/>
    <property type="project" value="UniProtKB-SubCell"/>
</dbReference>
<evidence type="ECO:0008006" key="14">
    <source>
        <dbReference type="Google" id="ProtNLM"/>
    </source>
</evidence>
<feature type="transmembrane region" description="Helical" evidence="11">
    <location>
        <begin position="459"/>
        <end position="477"/>
    </location>
</feature>
<protein>
    <recommendedName>
        <fullName evidence="14">O-acyltransferase</fullName>
    </recommendedName>
</protein>
<evidence type="ECO:0000256" key="6">
    <source>
        <dbReference type="ARBA" id="ARBA00022989"/>
    </source>
</evidence>
<evidence type="ECO:0000256" key="7">
    <source>
        <dbReference type="ARBA" id="ARBA00023136"/>
    </source>
</evidence>
<dbReference type="OrthoDB" id="10039049at2759"/>
<keyword evidence="5" id="KW-0256">Endoplasmic reticulum</keyword>
<dbReference type="EMBL" id="ML996691">
    <property type="protein sequence ID" value="KAF2402182.1"/>
    <property type="molecule type" value="Genomic_DNA"/>
</dbReference>
<keyword evidence="13" id="KW-1185">Reference proteome</keyword>
<dbReference type="Pfam" id="PF03062">
    <property type="entry name" value="MBOAT"/>
    <property type="match status" value="1"/>
</dbReference>
<gene>
    <name evidence="12" type="ORF">EJ06DRAFT_554865</name>
</gene>
<evidence type="ECO:0000256" key="11">
    <source>
        <dbReference type="SAM" id="Phobius"/>
    </source>
</evidence>
<feature type="region of interest" description="Disordered" evidence="10">
    <location>
        <begin position="329"/>
        <end position="365"/>
    </location>
</feature>
<dbReference type="PANTHER" id="PTHR10408:SF23">
    <property type="entry name" value="STEROL O-ACYLTRANSFERASE 1-RELATED"/>
    <property type="match status" value="1"/>
</dbReference>
<evidence type="ECO:0000256" key="4">
    <source>
        <dbReference type="ARBA" id="ARBA00022692"/>
    </source>
</evidence>
<accession>A0A6G1I1Q1</accession>
<dbReference type="InterPro" id="IPR004299">
    <property type="entry name" value="MBOAT_fam"/>
</dbReference>
<sequence>MEPGPMPDTFVIQDTVRASLGYDVSRLSSRDHSSDESSGYPANANTPSEEENYDNLEYTSETLVKGSKGAGAEEHFASERQAATTARDAPSQTGLKRRGSNAADSRRRSIQVTLEKTGKKGRYILTADDPELRDILRAQIERETQKPTRTRFRELVFTRRFTTFDRQNPLSAESPFHGFFTLFWLAIAMMLVKIAAQNWREHGSVFGEAQLLHMMFDRDVLILGLTDGVMCAATLFGVGLQKLILKGYLSWKRSGWIIQHVWQTLYLAAVLAWTLYREWPWTHTVFIVLHGLVFIMKQHSYAFYNGYLSQVYRRKGILEQKLAQLEDMQPTVLSPSSPTTSPSSPAIPPSSPDLDKQKSNTTTNLKKEHSEIAAIAAAIDSGQPLDEDQMEAFSSAIQAEILRLDEELIGKCTNQDNRYPRNLTLANWADWTCLPTLVYELEYPRQDSINWWYVAEKSAATFGVIWIMMVVSQAYIYPHVVRTVRMKDAGMTFQERWVEFPWVVSDLIFPLLLEQLLTWYVIWECCLNVLAEVTRFADRGFYGDWWNSVSWDQYARDWNRPVHNFLLRHVYHSSISALHLSKGSATFVTFLLSACVHELIMLCLFRKVRGFLFAMQLSQIPLAWMSRTKMFKGRDLLGNLVFWFGLFVGPSFLTALYLIV</sequence>
<feature type="transmembrane region" description="Helical" evidence="11">
    <location>
        <begin position="256"/>
        <end position="275"/>
    </location>
</feature>
<comment type="function">
    <text evidence="9">Sterol O-acyltransferase that catalyzes the formation of stery esters.</text>
</comment>
<feature type="region of interest" description="Disordered" evidence="10">
    <location>
        <begin position="78"/>
        <end position="108"/>
    </location>
</feature>
<proteinExistence type="inferred from homology"/>
<evidence type="ECO:0000256" key="9">
    <source>
        <dbReference type="ARBA" id="ARBA00023568"/>
    </source>
</evidence>
<comment type="subcellular location">
    <subcellularLocation>
        <location evidence="1">Endoplasmic reticulum membrane</location>
        <topology evidence="1">Multi-pass membrane protein</topology>
    </subcellularLocation>
</comment>
<feature type="transmembrane region" description="Helical" evidence="11">
    <location>
        <begin position="636"/>
        <end position="659"/>
    </location>
</feature>
<evidence type="ECO:0000256" key="10">
    <source>
        <dbReference type="SAM" id="MobiDB-lite"/>
    </source>
</evidence>
<evidence type="ECO:0000256" key="8">
    <source>
        <dbReference type="ARBA" id="ARBA00023315"/>
    </source>
</evidence>
<feature type="transmembrane region" description="Helical" evidence="11">
    <location>
        <begin position="585"/>
        <end position="605"/>
    </location>
</feature>
<name>A0A6G1I1Q1_9PEZI</name>
<dbReference type="GO" id="GO:0034737">
    <property type="term" value="F:ergosterol O-acyltransferase activity"/>
    <property type="evidence" value="ECO:0007669"/>
    <property type="project" value="TreeGrafter"/>
</dbReference>